<dbReference type="EMBL" id="ML977579">
    <property type="protein sequence ID" value="KAF2002155.1"/>
    <property type="molecule type" value="Genomic_DNA"/>
</dbReference>
<organism evidence="3 4">
    <name type="scientific">Amniculicola lignicola CBS 123094</name>
    <dbReference type="NCBI Taxonomy" id="1392246"/>
    <lineage>
        <taxon>Eukaryota</taxon>
        <taxon>Fungi</taxon>
        <taxon>Dikarya</taxon>
        <taxon>Ascomycota</taxon>
        <taxon>Pezizomycotina</taxon>
        <taxon>Dothideomycetes</taxon>
        <taxon>Pleosporomycetidae</taxon>
        <taxon>Pleosporales</taxon>
        <taxon>Amniculicolaceae</taxon>
        <taxon>Amniculicola</taxon>
    </lineage>
</organism>
<evidence type="ECO:0000259" key="2">
    <source>
        <dbReference type="PROSITE" id="PS50800"/>
    </source>
</evidence>
<protein>
    <recommendedName>
        <fullName evidence="2">SAP domain-containing protein</fullName>
    </recommendedName>
</protein>
<feature type="compositionally biased region" description="Acidic residues" evidence="1">
    <location>
        <begin position="453"/>
        <end position="466"/>
    </location>
</feature>
<dbReference type="Pfam" id="PF02037">
    <property type="entry name" value="SAP"/>
    <property type="match status" value="1"/>
</dbReference>
<feature type="compositionally biased region" description="Low complexity" evidence="1">
    <location>
        <begin position="425"/>
        <end position="439"/>
    </location>
</feature>
<feature type="region of interest" description="Disordered" evidence="1">
    <location>
        <begin position="417"/>
        <end position="483"/>
    </location>
</feature>
<dbReference type="InterPro" id="IPR036361">
    <property type="entry name" value="SAP_dom_sf"/>
</dbReference>
<feature type="domain" description="SAP" evidence="2">
    <location>
        <begin position="66"/>
        <end position="100"/>
    </location>
</feature>
<reference evidence="3" key="1">
    <citation type="journal article" date="2020" name="Stud. Mycol.">
        <title>101 Dothideomycetes genomes: a test case for predicting lifestyles and emergence of pathogens.</title>
        <authorList>
            <person name="Haridas S."/>
            <person name="Albert R."/>
            <person name="Binder M."/>
            <person name="Bloem J."/>
            <person name="Labutti K."/>
            <person name="Salamov A."/>
            <person name="Andreopoulos B."/>
            <person name="Baker S."/>
            <person name="Barry K."/>
            <person name="Bills G."/>
            <person name="Bluhm B."/>
            <person name="Cannon C."/>
            <person name="Castanera R."/>
            <person name="Culley D."/>
            <person name="Daum C."/>
            <person name="Ezra D."/>
            <person name="Gonzalez J."/>
            <person name="Henrissat B."/>
            <person name="Kuo A."/>
            <person name="Liang C."/>
            <person name="Lipzen A."/>
            <person name="Lutzoni F."/>
            <person name="Magnuson J."/>
            <person name="Mondo S."/>
            <person name="Nolan M."/>
            <person name="Ohm R."/>
            <person name="Pangilinan J."/>
            <person name="Park H.-J."/>
            <person name="Ramirez L."/>
            <person name="Alfaro M."/>
            <person name="Sun H."/>
            <person name="Tritt A."/>
            <person name="Yoshinaga Y."/>
            <person name="Zwiers L.-H."/>
            <person name="Turgeon B."/>
            <person name="Goodwin S."/>
            <person name="Spatafora J."/>
            <person name="Crous P."/>
            <person name="Grigoriev I."/>
        </authorList>
    </citation>
    <scope>NUCLEOTIDE SEQUENCE</scope>
    <source>
        <strain evidence="3">CBS 123094</strain>
    </source>
</reference>
<keyword evidence="4" id="KW-1185">Reference proteome</keyword>
<gene>
    <name evidence="3" type="ORF">P154DRAFT_595120</name>
</gene>
<feature type="non-terminal residue" evidence="3">
    <location>
        <position position="1"/>
    </location>
</feature>
<feature type="region of interest" description="Disordered" evidence="1">
    <location>
        <begin position="282"/>
        <end position="314"/>
    </location>
</feature>
<sequence>IHNHCFLSPHTDFSGGVKEHLTVRFFKESTHISLSSPFLHLSSPASPTLSGGLSTMVDNDMHPDEFGKLKVNEMKTVLASRKLKLGGNKSDLLMRYRTWYTATYGDTSAGASGGASGASGGAAGDTSGDGAVEPLSGAAVTIATGPLLNRLLMPSKTKVSPLTLECLQKLRYTPAKQYVQKSSRTDLSNVLKPVELFVDVFIRMIQQMEGNLASEAGDNESRHRVYLKEALPQIRASPDLVPFFTSWGIDAIPGDEELSVGQGVEYETQLALAMDASKVTAEAEARKREGKGKGKGKGKEQPAGNTDQTDEEERRRKALLKELDIIMNALHHRLQRWASKFPARKIGDMLWPSTFTSEERDLLRKYVRNYTNENDLMVPDLSEEDHYNAVMAMYNDEDEFPVPMARSASTIQAVFKEVREKGNRSRSTSRASSQSTTSRGDSPVKRGRGGQNADDDDEDDESEEAFDPAPHDYKGKGKGKQRV</sequence>
<dbReference type="SMART" id="SM00513">
    <property type="entry name" value="SAP"/>
    <property type="match status" value="1"/>
</dbReference>
<dbReference type="AlphaFoldDB" id="A0A6A5WSW2"/>
<dbReference type="PROSITE" id="PS50800">
    <property type="entry name" value="SAP"/>
    <property type="match status" value="1"/>
</dbReference>
<evidence type="ECO:0000256" key="1">
    <source>
        <dbReference type="SAM" id="MobiDB-lite"/>
    </source>
</evidence>
<dbReference type="Proteomes" id="UP000799779">
    <property type="component" value="Unassembled WGS sequence"/>
</dbReference>
<evidence type="ECO:0000313" key="4">
    <source>
        <dbReference type="Proteomes" id="UP000799779"/>
    </source>
</evidence>
<name>A0A6A5WSW2_9PLEO</name>
<evidence type="ECO:0000313" key="3">
    <source>
        <dbReference type="EMBL" id="KAF2002155.1"/>
    </source>
</evidence>
<dbReference type="OrthoDB" id="3800549at2759"/>
<dbReference type="Gene3D" id="1.10.720.30">
    <property type="entry name" value="SAP domain"/>
    <property type="match status" value="1"/>
</dbReference>
<proteinExistence type="predicted"/>
<dbReference type="InterPro" id="IPR003034">
    <property type="entry name" value="SAP_dom"/>
</dbReference>
<accession>A0A6A5WSW2</accession>
<dbReference type="SUPFAM" id="SSF68906">
    <property type="entry name" value="SAP domain"/>
    <property type="match status" value="1"/>
</dbReference>